<feature type="domain" description="ChsH2 C-terminal OB-fold" evidence="1">
    <location>
        <begin position="49"/>
        <end position="104"/>
    </location>
</feature>
<dbReference type="KEGG" id="hlr:HALLA_02260"/>
<evidence type="ECO:0000313" key="2">
    <source>
        <dbReference type="EMBL" id="AHG01220.1"/>
    </source>
</evidence>
<dbReference type="HOGENOM" id="CLU_173762_0_0_2"/>
<sequence length="120" mass="12800">MTEIKNPMAGSDGIDRAFECESCSNRWYYTRARCTDCGSTAFETYPLETGRVMATTTVHATPPGVRAPNRLALVQFDGGIRLIAQVRGPPVSSGDSVEFGDIVTLRAGDSASAGPSLQLE</sequence>
<dbReference type="PANTHER" id="PTHR34075:SF5">
    <property type="entry name" value="BLR3430 PROTEIN"/>
    <property type="match status" value="1"/>
</dbReference>
<evidence type="ECO:0000313" key="3">
    <source>
        <dbReference type="Proteomes" id="UP000019024"/>
    </source>
</evidence>
<dbReference type="PANTHER" id="PTHR34075">
    <property type="entry name" value="BLR3430 PROTEIN"/>
    <property type="match status" value="1"/>
</dbReference>
<dbReference type="eggNOG" id="arCOG01285">
    <property type="taxonomic scope" value="Archaea"/>
</dbReference>
<keyword evidence="2" id="KW-0614">Plasmid</keyword>
<dbReference type="GeneID" id="25146641"/>
<keyword evidence="3" id="KW-1185">Reference proteome</keyword>
<gene>
    <name evidence="2" type="ORF">HALLA_02260</name>
</gene>
<dbReference type="EMBL" id="CP007056">
    <property type="protein sequence ID" value="AHG01220.1"/>
    <property type="molecule type" value="Genomic_DNA"/>
</dbReference>
<dbReference type="Pfam" id="PF01796">
    <property type="entry name" value="OB_ChsH2_C"/>
    <property type="match status" value="1"/>
</dbReference>
<organism evidence="2 3">
    <name type="scientific">Halostagnicola larsenii XH-48</name>
    <dbReference type="NCBI Taxonomy" id="797299"/>
    <lineage>
        <taxon>Archaea</taxon>
        <taxon>Methanobacteriati</taxon>
        <taxon>Methanobacteriota</taxon>
        <taxon>Stenosarchaea group</taxon>
        <taxon>Halobacteria</taxon>
        <taxon>Halobacteriales</taxon>
        <taxon>Natrialbaceae</taxon>
        <taxon>Halostagnicola</taxon>
    </lineage>
</organism>
<dbReference type="OrthoDB" id="9573at2157"/>
<dbReference type="RefSeq" id="WP_049954158.1">
    <property type="nucleotide sequence ID" value="NZ_CP007056.1"/>
</dbReference>
<name>W0JVC0_9EURY</name>
<dbReference type="InterPro" id="IPR012340">
    <property type="entry name" value="NA-bd_OB-fold"/>
</dbReference>
<dbReference type="InterPro" id="IPR052513">
    <property type="entry name" value="Thioester_dehydratase-like"/>
</dbReference>
<dbReference type="Proteomes" id="UP000019024">
    <property type="component" value="Plasmid unnamed"/>
</dbReference>
<dbReference type="SUPFAM" id="SSF50249">
    <property type="entry name" value="Nucleic acid-binding proteins"/>
    <property type="match status" value="1"/>
</dbReference>
<dbReference type="AlphaFoldDB" id="W0JVC0"/>
<accession>W0JVC0</accession>
<geneLocation type="plasmid" evidence="2">
    <name>unnamed</name>
</geneLocation>
<evidence type="ECO:0000259" key="1">
    <source>
        <dbReference type="Pfam" id="PF01796"/>
    </source>
</evidence>
<proteinExistence type="predicted"/>
<protein>
    <recommendedName>
        <fullName evidence="1">ChsH2 C-terminal OB-fold domain-containing protein</fullName>
    </recommendedName>
</protein>
<dbReference type="InterPro" id="IPR002878">
    <property type="entry name" value="ChsH2_C"/>
</dbReference>
<reference evidence="2 3" key="1">
    <citation type="submission" date="2014-01" db="EMBL/GenBank/DDBJ databases">
        <authorList>
            <consortium name="DOE Joint Genome Institute"/>
            <person name="Anderson I."/>
            <person name="Huntemann M."/>
            <person name="Han J."/>
            <person name="Chen A."/>
            <person name="Kyrpides N."/>
            <person name="Mavromatis K."/>
            <person name="Markowitz V."/>
            <person name="Palaniappan K."/>
            <person name="Ivanova N."/>
            <person name="Schaumberg A."/>
            <person name="Pati A."/>
            <person name="Liolios K."/>
            <person name="Nordberg H.P."/>
            <person name="Cantor M.N."/>
            <person name="Hua S.X."/>
            <person name="Woyke T."/>
        </authorList>
    </citation>
    <scope>NUCLEOTIDE SEQUENCE [LARGE SCALE GENOMIC DNA]</scope>
    <source>
        <strain evidence="2 3">XH-48</strain>
        <plasmid evidence="3">1</plasmid>
    </source>
</reference>